<evidence type="ECO:0000313" key="3">
    <source>
        <dbReference type="Proteomes" id="UP000887561"/>
    </source>
</evidence>
<evidence type="ECO:0000256" key="1">
    <source>
        <dbReference type="SAM" id="MobiDB-lite"/>
    </source>
</evidence>
<feature type="region of interest" description="Disordered" evidence="1">
    <location>
        <begin position="384"/>
        <end position="422"/>
    </location>
</feature>
<dbReference type="Proteomes" id="UP000887561">
    <property type="component" value="Unplaced"/>
</dbReference>
<reference evidence="4" key="1">
    <citation type="submission" date="2022-11" db="UniProtKB">
        <authorList>
            <consortium name="WormBaseParasite"/>
        </authorList>
    </citation>
    <scope>IDENTIFICATION</scope>
</reference>
<dbReference type="InterPro" id="IPR019050">
    <property type="entry name" value="FDF_dom"/>
</dbReference>
<dbReference type="Gene3D" id="2.30.30.100">
    <property type="match status" value="2"/>
</dbReference>
<dbReference type="GO" id="GO:0033962">
    <property type="term" value="P:P-body assembly"/>
    <property type="evidence" value="ECO:0007669"/>
    <property type="project" value="TreeGrafter"/>
</dbReference>
<accession>A0A915N3I9</accession>
<sequence>MALVPEEVPTTSADEATKEFFGYLVEVDCGEEGSYSGLVTQVEPADNNLGIWGKMKLETPFRNGVPLGEQVAIFVPGELIVNIKVLNMPSSQQPQPFVFTPTRQPQSAPQTPRPAISLQQTQQPQRTSNQLQQPVKFQHQLPHRVLQPYPKFQHQLPERDLQPYPKFQHQLPERALQPYPKFQHQLPERALQQQQKFPHQQQPKFLSADSKTVVKQNSNKRTEKSVPKAEQKKRTESTTSSNQQIQKTVENIVKDEKVREQVDRNAALFAKLSKIVMNKLTGGYEHSSSKTPNDGDLASIRCPDGIYQGVVKEVNAEDQTIRLENPLLNGVRLSTNFIDLPHTIMKGVKFYPDDRNGNNRRRSSRELRGPKIFEGVYMQSLPVSSVQRKLQHQSERRSDSPKVNNKKDSEVETRSPTQLAHEEYGEYKRFTEPQIPFPVKLQLNTTPKRHLNSSNSGPTGIPTIDCINGYRGYGDKNNFVDTMGDPLDYETLNTDFDFAANLALFDKAAFTKQIDHVALGLNSSGSNSRNYNHDENVLLDSSRVISWTTNNLAPSSSAAVKNSAGINVAHHSPKSCPHRRQ</sequence>
<feature type="region of interest" description="Disordered" evidence="1">
    <location>
        <begin position="94"/>
        <end position="133"/>
    </location>
</feature>
<dbReference type="WBParaSite" id="scaffold6639_cov208.g11088">
    <property type="protein sequence ID" value="scaffold6639_cov208.g11088"/>
    <property type="gene ID" value="scaffold6639_cov208.g11088"/>
</dbReference>
<feature type="compositionally biased region" description="Basic and acidic residues" evidence="1">
    <location>
        <begin position="392"/>
        <end position="413"/>
    </location>
</feature>
<feature type="compositionally biased region" description="Low complexity" evidence="1">
    <location>
        <begin position="192"/>
        <end position="205"/>
    </location>
</feature>
<dbReference type="PANTHER" id="PTHR13612">
    <property type="entry name" value="ENHANCER OF MRNA-DECAPPING PROTEIN 3"/>
    <property type="match status" value="1"/>
</dbReference>
<evidence type="ECO:0000259" key="2">
    <source>
        <dbReference type="SMART" id="SM01199"/>
    </source>
</evidence>
<keyword evidence="3" id="KW-1185">Reference proteome</keyword>
<dbReference type="GO" id="GO:0000932">
    <property type="term" value="C:P-body"/>
    <property type="evidence" value="ECO:0007669"/>
    <property type="project" value="TreeGrafter"/>
</dbReference>
<dbReference type="GO" id="GO:0031087">
    <property type="term" value="P:deadenylation-independent decapping of nuclear-transcribed mRNA"/>
    <property type="evidence" value="ECO:0007669"/>
    <property type="project" value="TreeGrafter"/>
</dbReference>
<protein>
    <submittedName>
        <fullName evidence="4">FDF domain-containing protein</fullName>
    </submittedName>
</protein>
<feature type="compositionally biased region" description="Basic and acidic residues" evidence="1">
    <location>
        <begin position="220"/>
        <end position="236"/>
    </location>
</feature>
<evidence type="ECO:0000313" key="4">
    <source>
        <dbReference type="WBParaSite" id="scaffold6639_cov208.g11088"/>
    </source>
</evidence>
<dbReference type="SMART" id="SM01199">
    <property type="entry name" value="FDF"/>
    <property type="match status" value="1"/>
</dbReference>
<name>A0A915N3I9_MELJA</name>
<organism evidence="3 4">
    <name type="scientific">Meloidogyne javanica</name>
    <name type="common">Root-knot nematode worm</name>
    <dbReference type="NCBI Taxonomy" id="6303"/>
    <lineage>
        <taxon>Eukaryota</taxon>
        <taxon>Metazoa</taxon>
        <taxon>Ecdysozoa</taxon>
        <taxon>Nematoda</taxon>
        <taxon>Chromadorea</taxon>
        <taxon>Rhabditida</taxon>
        <taxon>Tylenchina</taxon>
        <taxon>Tylenchomorpha</taxon>
        <taxon>Tylenchoidea</taxon>
        <taxon>Meloidogynidae</taxon>
        <taxon>Meloidogyninae</taxon>
        <taxon>Meloidogyne</taxon>
        <taxon>Meloidogyne incognita group</taxon>
    </lineage>
</organism>
<dbReference type="GO" id="GO:0003729">
    <property type="term" value="F:mRNA binding"/>
    <property type="evidence" value="ECO:0007669"/>
    <property type="project" value="TreeGrafter"/>
</dbReference>
<proteinExistence type="predicted"/>
<feature type="domain" description="FDF" evidence="2">
    <location>
        <begin position="490"/>
        <end position="554"/>
    </location>
</feature>
<feature type="compositionally biased region" description="Polar residues" evidence="1">
    <location>
        <begin position="209"/>
        <end position="219"/>
    </location>
</feature>
<feature type="compositionally biased region" description="Polar residues" evidence="1">
    <location>
        <begin position="94"/>
        <end position="110"/>
    </location>
</feature>
<feature type="region of interest" description="Disordered" evidence="1">
    <location>
        <begin position="190"/>
        <end position="244"/>
    </location>
</feature>
<feature type="region of interest" description="Disordered" evidence="1">
    <location>
        <begin position="351"/>
        <end position="371"/>
    </location>
</feature>
<dbReference type="AlphaFoldDB" id="A0A915N3I9"/>
<feature type="compositionally biased region" description="Low complexity" evidence="1">
    <location>
        <begin position="117"/>
        <end position="133"/>
    </location>
</feature>
<dbReference type="PANTHER" id="PTHR13612:SF0">
    <property type="entry name" value="ENHANCER OF MRNA-DECAPPING PROTEIN 3"/>
    <property type="match status" value="1"/>
</dbReference>